<name>A0ABQ6H8D6_9GAMM</name>
<dbReference type="RefSeq" id="WP_284209221.1">
    <property type="nucleotide sequence ID" value="NZ_BSSU01000023.1"/>
</dbReference>
<keyword evidence="1" id="KW-0732">Signal</keyword>
<dbReference type="Proteomes" id="UP001157133">
    <property type="component" value="Unassembled WGS sequence"/>
</dbReference>
<feature type="signal peptide" evidence="1">
    <location>
        <begin position="1"/>
        <end position="19"/>
    </location>
</feature>
<protein>
    <submittedName>
        <fullName evidence="2">Uncharacterized protein</fullName>
    </submittedName>
</protein>
<keyword evidence="3" id="KW-1185">Reference proteome</keyword>
<accession>A0ABQ6H8D6</accession>
<feature type="chain" id="PRO_5045905920" evidence="1">
    <location>
        <begin position="20"/>
        <end position="89"/>
    </location>
</feature>
<evidence type="ECO:0000313" key="3">
    <source>
        <dbReference type="Proteomes" id="UP001157133"/>
    </source>
</evidence>
<sequence length="89" mass="9762">MKTLLTIALTSMMVMPAFAASETDNIKAVTDVYVKQHNIDVNAAMKAQINKDILSAINNFRVPLLTTSADMIAKAEVEFDESTEQADIE</sequence>
<dbReference type="EMBL" id="BSSU01000023">
    <property type="protein sequence ID" value="GLX83734.1"/>
    <property type="molecule type" value="Genomic_DNA"/>
</dbReference>
<evidence type="ECO:0000256" key="1">
    <source>
        <dbReference type="SAM" id="SignalP"/>
    </source>
</evidence>
<proteinExistence type="predicted"/>
<comment type="caution">
    <text evidence="2">The sequence shown here is derived from an EMBL/GenBank/DDBJ whole genome shotgun (WGS) entry which is preliminary data.</text>
</comment>
<gene>
    <name evidence="2" type="ORF">theurythT_31870</name>
</gene>
<evidence type="ECO:0000313" key="2">
    <source>
        <dbReference type="EMBL" id="GLX83734.1"/>
    </source>
</evidence>
<organism evidence="2 3">
    <name type="scientific">Thalassotalea eurytherma</name>
    <dbReference type="NCBI Taxonomy" id="1144278"/>
    <lineage>
        <taxon>Bacteria</taxon>
        <taxon>Pseudomonadati</taxon>
        <taxon>Pseudomonadota</taxon>
        <taxon>Gammaproteobacteria</taxon>
        <taxon>Alteromonadales</taxon>
        <taxon>Colwelliaceae</taxon>
        <taxon>Thalassotalea</taxon>
    </lineage>
</organism>
<reference evidence="2 3" key="1">
    <citation type="submission" date="2023-03" db="EMBL/GenBank/DDBJ databases">
        <title>Draft genome sequence of Thalassotalea eurytherma JCM 18482T.</title>
        <authorList>
            <person name="Sawabe T."/>
        </authorList>
    </citation>
    <scope>NUCLEOTIDE SEQUENCE [LARGE SCALE GENOMIC DNA]</scope>
    <source>
        <strain evidence="2 3">JCM 18482</strain>
    </source>
</reference>